<evidence type="ECO:0000259" key="1">
    <source>
        <dbReference type="Pfam" id="PF03869"/>
    </source>
</evidence>
<sequence length="136" mass="14922">MTDSAPKQEPPYGLRMPPDLKARVKAAAEANNRSMNAEIVATLEEKYPAPNLASALTAMTVETVQQLSEMSSEERAKFMEGLRAQLSKIPDPMDRKILAVMFVSANAMIEDPDSDDSVFADMVKQRAFDLASPSED</sequence>
<dbReference type="InterPro" id="IPR013321">
    <property type="entry name" value="Arc_rbn_hlx_hlx"/>
</dbReference>
<accession>A0A1V0GVN3</accession>
<dbReference type="SUPFAM" id="SSF47598">
    <property type="entry name" value="Ribbon-helix-helix"/>
    <property type="match status" value="1"/>
</dbReference>
<keyword evidence="3" id="KW-1185">Reference proteome</keyword>
<organism evidence="2 3">
    <name type="scientific">Paracoccus yeei</name>
    <dbReference type="NCBI Taxonomy" id="147645"/>
    <lineage>
        <taxon>Bacteria</taxon>
        <taxon>Pseudomonadati</taxon>
        <taxon>Pseudomonadota</taxon>
        <taxon>Alphaproteobacteria</taxon>
        <taxon>Rhodobacterales</taxon>
        <taxon>Paracoccaceae</taxon>
        <taxon>Paracoccus</taxon>
    </lineage>
</organism>
<dbReference type="GO" id="GO:0003677">
    <property type="term" value="F:DNA binding"/>
    <property type="evidence" value="ECO:0007669"/>
    <property type="project" value="UniProtKB-KW"/>
</dbReference>
<dbReference type="STRING" id="147645.A6J80_17335"/>
<evidence type="ECO:0000313" key="2">
    <source>
        <dbReference type="EMBL" id="ARC37878.1"/>
    </source>
</evidence>
<feature type="domain" description="Arc-like DNA binding" evidence="1">
    <location>
        <begin position="8"/>
        <end position="45"/>
    </location>
</feature>
<proteinExistence type="predicted"/>
<dbReference type="Pfam" id="PF03869">
    <property type="entry name" value="Arc"/>
    <property type="match status" value="1"/>
</dbReference>
<dbReference type="Proteomes" id="UP000191257">
    <property type="component" value="Chromosome"/>
</dbReference>
<dbReference type="GO" id="GO:0006355">
    <property type="term" value="P:regulation of DNA-templated transcription"/>
    <property type="evidence" value="ECO:0007669"/>
    <property type="project" value="InterPro"/>
</dbReference>
<name>A0A1V0GVN3_9RHOB</name>
<dbReference type="EMBL" id="CP020442">
    <property type="protein sequence ID" value="ARC37878.1"/>
    <property type="molecule type" value="Genomic_DNA"/>
</dbReference>
<dbReference type="Gene3D" id="1.10.1220.10">
    <property type="entry name" value="Met repressor-like"/>
    <property type="match status" value="1"/>
</dbReference>
<gene>
    <name evidence="2" type="ORF">A6J80_17335</name>
</gene>
<evidence type="ECO:0000313" key="3">
    <source>
        <dbReference type="Proteomes" id="UP000191257"/>
    </source>
</evidence>
<dbReference type="KEGG" id="pye:A6J80_17335"/>
<dbReference type="RefSeq" id="WP_080622339.1">
    <property type="nucleotide sequence ID" value="NZ_CAWMZI010000001.1"/>
</dbReference>
<reference evidence="2" key="1">
    <citation type="submission" date="2017-12" db="EMBL/GenBank/DDBJ databases">
        <title>FDA dAtabase for Regulatory Grade micrObial Sequences (FDA-ARGOS): Supporting development and validation of Infectious Disease Dx tests.</title>
        <authorList>
            <person name="Campos J."/>
            <person name="Goldberg B."/>
            <person name="Tallon L."/>
            <person name="Sadzewicz L."/>
            <person name="Sengamalay N."/>
            <person name="Ott S."/>
            <person name="Godinez A."/>
            <person name="Nagaraj S."/>
            <person name="Vyas G."/>
            <person name="Aluvathingal J."/>
            <person name="Nadendla S."/>
            <person name="Geyer C."/>
            <person name="Nandy P."/>
            <person name="Hobson J."/>
            <person name="Sichtig H."/>
        </authorList>
    </citation>
    <scope>NUCLEOTIDE SEQUENCE</scope>
    <source>
        <strain evidence="2">FDAARGOS_252</strain>
    </source>
</reference>
<keyword evidence="2" id="KW-0238">DNA-binding</keyword>
<dbReference type="InterPro" id="IPR010985">
    <property type="entry name" value="Ribbon_hlx_hlx"/>
</dbReference>
<dbReference type="AlphaFoldDB" id="A0A1V0GVN3"/>
<protein>
    <submittedName>
        <fullName evidence="2">Arc family DNA-binding protein</fullName>
    </submittedName>
</protein>
<dbReference type="InterPro" id="IPR005569">
    <property type="entry name" value="Arc_DNA-bd_dom"/>
</dbReference>